<keyword evidence="6" id="KW-1185">Reference proteome</keyword>
<evidence type="ECO:0000313" key="5">
    <source>
        <dbReference type="EMBL" id="MCD2423851.1"/>
    </source>
</evidence>
<keyword evidence="3" id="KW-0804">Transcription</keyword>
<name>A0ABS8PS01_9BACT</name>
<accession>A0ABS8PS01</accession>
<proteinExistence type="predicted"/>
<dbReference type="Proteomes" id="UP001199816">
    <property type="component" value="Unassembled WGS sequence"/>
</dbReference>
<evidence type="ECO:0000256" key="2">
    <source>
        <dbReference type="ARBA" id="ARBA00023125"/>
    </source>
</evidence>
<evidence type="ECO:0000259" key="4">
    <source>
        <dbReference type="PROSITE" id="PS51118"/>
    </source>
</evidence>
<dbReference type="InterPro" id="IPR002577">
    <property type="entry name" value="HTH_HxlR"/>
</dbReference>
<dbReference type="PANTHER" id="PTHR33204:SF29">
    <property type="entry name" value="TRANSCRIPTIONAL REGULATOR"/>
    <property type="match status" value="1"/>
</dbReference>
<protein>
    <submittedName>
        <fullName evidence="5">Helix-turn-helix transcriptional regulator</fullName>
    </submittedName>
</protein>
<dbReference type="Pfam" id="PF01638">
    <property type="entry name" value="HxlR"/>
    <property type="match status" value="1"/>
</dbReference>
<gene>
    <name evidence="5" type="ORF">LQ567_13830</name>
</gene>
<feature type="domain" description="HTH hxlR-type" evidence="4">
    <location>
        <begin position="19"/>
        <end position="117"/>
    </location>
</feature>
<dbReference type="Gene3D" id="1.10.10.10">
    <property type="entry name" value="Winged helix-like DNA-binding domain superfamily/Winged helix DNA-binding domain"/>
    <property type="match status" value="1"/>
</dbReference>
<organism evidence="5 6">
    <name type="scientific">Niabella pedocola</name>
    <dbReference type="NCBI Taxonomy" id="1752077"/>
    <lineage>
        <taxon>Bacteria</taxon>
        <taxon>Pseudomonadati</taxon>
        <taxon>Bacteroidota</taxon>
        <taxon>Chitinophagia</taxon>
        <taxon>Chitinophagales</taxon>
        <taxon>Chitinophagaceae</taxon>
        <taxon>Niabella</taxon>
    </lineage>
</organism>
<sequence>MRKINSTNALNEAQLIRNCGVVHALSIIGGRWKPTILFNLLYGKMRYNELLKSIPGVSERMLIAQLRELEQHGLIRRIVYPEVPPKVEYELTTLGKSAGPMLQGISDWGNKLRNKKTATTKNTAGISA</sequence>
<evidence type="ECO:0000256" key="3">
    <source>
        <dbReference type="ARBA" id="ARBA00023163"/>
    </source>
</evidence>
<dbReference type="SUPFAM" id="SSF46785">
    <property type="entry name" value="Winged helix' DNA-binding domain"/>
    <property type="match status" value="1"/>
</dbReference>
<dbReference type="InterPro" id="IPR036390">
    <property type="entry name" value="WH_DNA-bd_sf"/>
</dbReference>
<dbReference type="PROSITE" id="PS51118">
    <property type="entry name" value="HTH_HXLR"/>
    <property type="match status" value="1"/>
</dbReference>
<keyword evidence="2" id="KW-0238">DNA-binding</keyword>
<evidence type="ECO:0000313" key="6">
    <source>
        <dbReference type="Proteomes" id="UP001199816"/>
    </source>
</evidence>
<dbReference type="PANTHER" id="PTHR33204">
    <property type="entry name" value="TRANSCRIPTIONAL REGULATOR, MARR FAMILY"/>
    <property type="match status" value="1"/>
</dbReference>
<reference evidence="5 6" key="1">
    <citation type="submission" date="2021-11" db="EMBL/GenBank/DDBJ databases">
        <title>Genomic of Niabella pedocola.</title>
        <authorList>
            <person name="Wu T."/>
        </authorList>
    </citation>
    <scope>NUCLEOTIDE SEQUENCE [LARGE SCALE GENOMIC DNA]</scope>
    <source>
        <strain evidence="5 6">JCM 31011</strain>
    </source>
</reference>
<evidence type="ECO:0000256" key="1">
    <source>
        <dbReference type="ARBA" id="ARBA00023015"/>
    </source>
</evidence>
<dbReference type="InterPro" id="IPR036388">
    <property type="entry name" value="WH-like_DNA-bd_sf"/>
</dbReference>
<keyword evidence="1" id="KW-0805">Transcription regulation</keyword>
<dbReference type="RefSeq" id="WP_231005109.1">
    <property type="nucleotide sequence ID" value="NZ_JAJNEC010000005.1"/>
</dbReference>
<dbReference type="EMBL" id="JAJNEC010000005">
    <property type="protein sequence ID" value="MCD2423851.1"/>
    <property type="molecule type" value="Genomic_DNA"/>
</dbReference>
<comment type="caution">
    <text evidence="5">The sequence shown here is derived from an EMBL/GenBank/DDBJ whole genome shotgun (WGS) entry which is preliminary data.</text>
</comment>